<dbReference type="InterPro" id="IPR001296">
    <property type="entry name" value="Glyco_trans_1"/>
</dbReference>
<dbReference type="CDD" id="cd03801">
    <property type="entry name" value="GT4_PimA-like"/>
    <property type="match status" value="1"/>
</dbReference>
<dbReference type="Proteomes" id="UP000237673">
    <property type="component" value="Chromosome"/>
</dbReference>
<dbReference type="Pfam" id="PF00534">
    <property type="entry name" value="Glycos_transf_1"/>
    <property type="match status" value="1"/>
</dbReference>
<evidence type="ECO:0008006" key="5">
    <source>
        <dbReference type="Google" id="ProtNLM"/>
    </source>
</evidence>
<dbReference type="InterPro" id="IPR028098">
    <property type="entry name" value="Glyco_trans_4-like_N"/>
</dbReference>
<dbReference type="GeneID" id="84633570"/>
<dbReference type="RefSeq" id="WP_084970969.1">
    <property type="nucleotide sequence ID" value="NZ_CP026378.1"/>
</dbReference>
<evidence type="ECO:0000259" key="1">
    <source>
        <dbReference type="Pfam" id="PF00534"/>
    </source>
</evidence>
<sequence>MKTKKKILIFSHEYPPCLGGAGSVAFSLKKCLEKKEYEVTVLTSRRTHRDPNKNINTISLPNQLWFLGYRKWLRKHIYEFDLIICNDPAAIYNAGAFFSREQLRKTICFIHGEEKYLYENKIWLKLIKFKKRFLQAVNNSKTSIFVSEYIRARYYELYDLEKKINQVVIHSGVELKERNNNSYSKNSNNIIKFLSVSRIVKGKGYDKMFEVFLKLSEEIDNFEWNIIGDGSYLAEFKRKVSLSTLKDKVFFHGAVRRDRLPDFYVENDYFILLSELNESYGLSYLEAASFGLPTIGYNRAGVPEAFSHITKSLLLDYNKKTHDLSADIQSFILNSDNVSSECLRSEKEFISEVEKYV</sequence>
<protein>
    <recommendedName>
        <fullName evidence="5">Glycosyltransferase family 4 protein</fullName>
    </recommendedName>
</protein>
<organism evidence="3 4">
    <name type="scientific">Mixta calida</name>
    <dbReference type="NCBI Taxonomy" id="665913"/>
    <lineage>
        <taxon>Bacteria</taxon>
        <taxon>Pseudomonadati</taxon>
        <taxon>Pseudomonadota</taxon>
        <taxon>Gammaproteobacteria</taxon>
        <taxon>Enterobacterales</taxon>
        <taxon>Erwiniaceae</taxon>
        <taxon>Mixta</taxon>
    </lineage>
</organism>
<name>A0ABM6S1W8_9GAMM</name>
<dbReference type="EMBL" id="CP026378">
    <property type="protein sequence ID" value="AUY25852.1"/>
    <property type="molecule type" value="Genomic_DNA"/>
</dbReference>
<gene>
    <name evidence="3" type="ORF">C2E16_13640</name>
</gene>
<dbReference type="Pfam" id="PF13439">
    <property type="entry name" value="Glyco_transf_4"/>
    <property type="match status" value="1"/>
</dbReference>
<reference evidence="3 4" key="1">
    <citation type="submission" date="2018-01" db="EMBL/GenBank/DDBJ databases">
        <title>Complete and assembled Genome of Pantoea calida DSM22759T.</title>
        <authorList>
            <person name="Stevens M.J.A."/>
            <person name="Zurfluh K."/>
            <person name="Stephan R."/>
        </authorList>
    </citation>
    <scope>NUCLEOTIDE SEQUENCE [LARGE SCALE GENOMIC DNA]</scope>
    <source>
        <strain evidence="3 4">DSM 22759</strain>
    </source>
</reference>
<evidence type="ECO:0000259" key="2">
    <source>
        <dbReference type="Pfam" id="PF13439"/>
    </source>
</evidence>
<accession>A0ABM6S1W8</accession>
<dbReference type="Gene3D" id="3.40.50.2000">
    <property type="entry name" value="Glycogen Phosphorylase B"/>
    <property type="match status" value="2"/>
</dbReference>
<feature type="domain" description="Glycosyl transferase family 1" evidence="1">
    <location>
        <begin position="190"/>
        <end position="335"/>
    </location>
</feature>
<proteinExistence type="predicted"/>
<keyword evidence="4" id="KW-1185">Reference proteome</keyword>
<dbReference type="InterPro" id="IPR050194">
    <property type="entry name" value="Glycosyltransferase_grp1"/>
</dbReference>
<dbReference type="PANTHER" id="PTHR45947:SF3">
    <property type="entry name" value="SULFOQUINOVOSYL TRANSFERASE SQD2"/>
    <property type="match status" value="1"/>
</dbReference>
<dbReference type="PANTHER" id="PTHR45947">
    <property type="entry name" value="SULFOQUINOVOSYL TRANSFERASE SQD2"/>
    <property type="match status" value="1"/>
</dbReference>
<feature type="domain" description="Glycosyltransferase subfamily 4-like N-terminal" evidence="2">
    <location>
        <begin position="19"/>
        <end position="176"/>
    </location>
</feature>
<evidence type="ECO:0000313" key="3">
    <source>
        <dbReference type="EMBL" id="AUY25852.1"/>
    </source>
</evidence>
<evidence type="ECO:0000313" key="4">
    <source>
        <dbReference type="Proteomes" id="UP000237673"/>
    </source>
</evidence>
<dbReference type="SUPFAM" id="SSF53756">
    <property type="entry name" value="UDP-Glycosyltransferase/glycogen phosphorylase"/>
    <property type="match status" value="1"/>
</dbReference>